<sequence length="136" mass="14946">MTNYLLDTNIISELSRPEPQKSVVDFVASTPIAWLSTITLHELEYGVTLIPDGARKAAIKQMVSGLVSTYGDYIIPVGQVEAQEAALLRAMMKQQGKVLHLADSLIAGTAKVHHLTIVTRNIKDFEGLDIQLMNPF</sequence>
<dbReference type="InterPro" id="IPR029060">
    <property type="entry name" value="PIN-like_dom_sf"/>
</dbReference>
<dbReference type="EMBL" id="QGKM01000015">
    <property type="protein sequence ID" value="PWQ98585.1"/>
    <property type="molecule type" value="Genomic_DNA"/>
</dbReference>
<evidence type="ECO:0000256" key="5">
    <source>
        <dbReference type="ARBA" id="ARBA00022801"/>
    </source>
</evidence>
<dbReference type="Proteomes" id="UP000245539">
    <property type="component" value="Unassembled WGS sequence"/>
</dbReference>
<keyword evidence="10" id="KW-1185">Reference proteome</keyword>
<evidence type="ECO:0000256" key="2">
    <source>
        <dbReference type="ARBA" id="ARBA00022649"/>
    </source>
</evidence>
<evidence type="ECO:0000259" key="8">
    <source>
        <dbReference type="Pfam" id="PF01850"/>
    </source>
</evidence>
<dbReference type="Pfam" id="PF01850">
    <property type="entry name" value="PIN"/>
    <property type="match status" value="1"/>
</dbReference>
<evidence type="ECO:0000313" key="10">
    <source>
        <dbReference type="Proteomes" id="UP000245539"/>
    </source>
</evidence>
<comment type="similarity">
    <text evidence="7">Belongs to the PINc/VapC protein family.</text>
</comment>
<dbReference type="AlphaFoldDB" id="A0A317CJ41"/>
<dbReference type="GO" id="GO:0004518">
    <property type="term" value="F:nuclease activity"/>
    <property type="evidence" value="ECO:0007669"/>
    <property type="project" value="UniProtKB-KW"/>
</dbReference>
<dbReference type="Gene3D" id="3.40.50.1010">
    <property type="entry name" value="5'-nuclease"/>
    <property type="match status" value="1"/>
</dbReference>
<reference evidence="9 10" key="1">
    <citation type="submission" date="2018-05" db="EMBL/GenBank/DDBJ databases">
        <title>Leucothrix arctica sp. nov., isolated from Arctic seawater.</title>
        <authorList>
            <person name="Choi A."/>
            <person name="Baek K."/>
        </authorList>
    </citation>
    <scope>NUCLEOTIDE SEQUENCE [LARGE SCALE GENOMIC DNA]</scope>
    <source>
        <strain evidence="9 10">JCM 18388</strain>
    </source>
</reference>
<keyword evidence="4" id="KW-0479">Metal-binding</keyword>
<proteinExistence type="inferred from homology"/>
<dbReference type="InterPro" id="IPR050556">
    <property type="entry name" value="Type_II_TA_system_RNase"/>
</dbReference>
<dbReference type="PANTHER" id="PTHR33653:SF1">
    <property type="entry name" value="RIBONUCLEASE VAPC2"/>
    <property type="match status" value="1"/>
</dbReference>
<dbReference type="CDD" id="cd18746">
    <property type="entry name" value="PIN_VapC4-5_FitB-like"/>
    <property type="match status" value="1"/>
</dbReference>
<comment type="cofactor">
    <cofactor evidence="1">
        <name>Mg(2+)</name>
        <dbReference type="ChEBI" id="CHEBI:18420"/>
    </cofactor>
</comment>
<evidence type="ECO:0000256" key="7">
    <source>
        <dbReference type="ARBA" id="ARBA00038093"/>
    </source>
</evidence>
<comment type="caution">
    <text evidence="9">The sequence shown here is derived from an EMBL/GenBank/DDBJ whole genome shotgun (WGS) entry which is preliminary data.</text>
</comment>
<protein>
    <submittedName>
        <fullName evidence="9">PIN domain-containing protein</fullName>
    </submittedName>
</protein>
<evidence type="ECO:0000256" key="3">
    <source>
        <dbReference type="ARBA" id="ARBA00022722"/>
    </source>
</evidence>
<dbReference type="OrthoDB" id="9804823at2"/>
<evidence type="ECO:0000256" key="1">
    <source>
        <dbReference type="ARBA" id="ARBA00001946"/>
    </source>
</evidence>
<organism evidence="9 10">
    <name type="scientific">Leucothrix pacifica</name>
    <dbReference type="NCBI Taxonomy" id="1247513"/>
    <lineage>
        <taxon>Bacteria</taxon>
        <taxon>Pseudomonadati</taxon>
        <taxon>Pseudomonadota</taxon>
        <taxon>Gammaproteobacteria</taxon>
        <taxon>Thiotrichales</taxon>
        <taxon>Thiotrichaceae</taxon>
        <taxon>Leucothrix</taxon>
    </lineage>
</organism>
<keyword evidence="6" id="KW-0460">Magnesium</keyword>
<dbReference type="GO" id="GO:0016787">
    <property type="term" value="F:hydrolase activity"/>
    <property type="evidence" value="ECO:0007669"/>
    <property type="project" value="UniProtKB-KW"/>
</dbReference>
<feature type="domain" description="PIN" evidence="8">
    <location>
        <begin position="4"/>
        <end position="122"/>
    </location>
</feature>
<keyword evidence="3" id="KW-0540">Nuclease</keyword>
<dbReference type="PANTHER" id="PTHR33653">
    <property type="entry name" value="RIBONUCLEASE VAPC2"/>
    <property type="match status" value="1"/>
</dbReference>
<keyword evidence="2" id="KW-1277">Toxin-antitoxin system</keyword>
<dbReference type="GO" id="GO:0046872">
    <property type="term" value="F:metal ion binding"/>
    <property type="evidence" value="ECO:0007669"/>
    <property type="project" value="UniProtKB-KW"/>
</dbReference>
<dbReference type="SUPFAM" id="SSF88723">
    <property type="entry name" value="PIN domain-like"/>
    <property type="match status" value="1"/>
</dbReference>
<name>A0A317CJ41_9GAMM</name>
<dbReference type="InterPro" id="IPR002716">
    <property type="entry name" value="PIN_dom"/>
</dbReference>
<dbReference type="RefSeq" id="WP_109837051.1">
    <property type="nucleotide sequence ID" value="NZ_QGKM01000015.1"/>
</dbReference>
<accession>A0A317CJ41</accession>
<evidence type="ECO:0000256" key="6">
    <source>
        <dbReference type="ARBA" id="ARBA00022842"/>
    </source>
</evidence>
<evidence type="ECO:0000313" key="9">
    <source>
        <dbReference type="EMBL" id="PWQ98585.1"/>
    </source>
</evidence>
<evidence type="ECO:0000256" key="4">
    <source>
        <dbReference type="ARBA" id="ARBA00022723"/>
    </source>
</evidence>
<gene>
    <name evidence="9" type="ORF">DKW60_07545</name>
</gene>
<keyword evidence="5" id="KW-0378">Hydrolase</keyword>